<dbReference type="GO" id="GO:0005737">
    <property type="term" value="C:cytoplasm"/>
    <property type="evidence" value="ECO:0007669"/>
    <property type="project" value="TreeGrafter"/>
</dbReference>
<dbReference type="Gene3D" id="3.40.50.1460">
    <property type="match status" value="1"/>
</dbReference>
<protein>
    <submittedName>
        <fullName evidence="6">Caspase domain-containing protein</fullName>
    </submittedName>
</protein>
<feature type="region of interest" description="Disordered" evidence="4">
    <location>
        <begin position="1"/>
        <end position="49"/>
    </location>
</feature>
<name>A0AAD7HY59_9AGAR</name>
<dbReference type="InterPro" id="IPR029030">
    <property type="entry name" value="Caspase-like_dom_sf"/>
</dbReference>
<dbReference type="Proteomes" id="UP001215280">
    <property type="component" value="Unassembled WGS sequence"/>
</dbReference>
<feature type="compositionally biased region" description="Low complexity" evidence="4">
    <location>
        <begin position="1"/>
        <end position="23"/>
    </location>
</feature>
<keyword evidence="3" id="KW-0378">Hydrolase</keyword>
<dbReference type="Pfam" id="PF00656">
    <property type="entry name" value="Peptidase_C14"/>
    <property type="match status" value="1"/>
</dbReference>
<reference evidence="6" key="1">
    <citation type="submission" date="2023-03" db="EMBL/GenBank/DDBJ databases">
        <title>Massive genome expansion in bonnet fungi (Mycena s.s.) driven by repeated elements and novel gene families across ecological guilds.</title>
        <authorList>
            <consortium name="Lawrence Berkeley National Laboratory"/>
            <person name="Harder C.B."/>
            <person name="Miyauchi S."/>
            <person name="Viragh M."/>
            <person name="Kuo A."/>
            <person name="Thoen E."/>
            <person name="Andreopoulos B."/>
            <person name="Lu D."/>
            <person name="Skrede I."/>
            <person name="Drula E."/>
            <person name="Henrissat B."/>
            <person name="Morin E."/>
            <person name="Kohler A."/>
            <person name="Barry K."/>
            <person name="LaButti K."/>
            <person name="Morin E."/>
            <person name="Salamov A."/>
            <person name="Lipzen A."/>
            <person name="Mereny Z."/>
            <person name="Hegedus B."/>
            <person name="Baldrian P."/>
            <person name="Stursova M."/>
            <person name="Weitz H."/>
            <person name="Taylor A."/>
            <person name="Grigoriev I.V."/>
            <person name="Nagy L.G."/>
            <person name="Martin F."/>
            <person name="Kauserud H."/>
        </authorList>
    </citation>
    <scope>NUCLEOTIDE SEQUENCE</scope>
    <source>
        <strain evidence="6">CBHHK188m</strain>
    </source>
</reference>
<evidence type="ECO:0000256" key="1">
    <source>
        <dbReference type="ARBA" id="ARBA00009005"/>
    </source>
</evidence>
<keyword evidence="2" id="KW-0053">Apoptosis</keyword>
<dbReference type="AlphaFoldDB" id="A0AAD7HY59"/>
<comment type="similarity">
    <text evidence="1">Belongs to the peptidase C14B family.</text>
</comment>
<sequence length="720" mass="80015">MEDVSSSKGSIIAAAGSRGASPPKDSKVEARSTPAHEESPAQGASPQKESQVFALVIGINEYRSSDYPNLQGAVNDARAFKEYLSDPRDKRGLGVPISNILALEDEQATRVGILEAFQSHFLNNFKIPDGGNATMILFYAGHGTRVYSPENLISRDSKVEAICPVDERTKDAAGNEVYAIPDYVLGWLLSELARKKGSNITVIFDSCHSGGLGRDFGQERTPPSDSPMVPLEIDSHLWQGEAGAALTAQNFRMWSPTARSHLLLAACGQHETAREIKHNDDVLVHGLFTRALISWLRRLRLENTTYVELLNRLPTWSGQTPSCGGIRRHRLIFDGNYPVTGQRAFPLVAHTLADNNILQSWRVDIGSVEGVVPETEFTVYDPDAKDKELCTLIAHSVEIGRTILVTKDNKPLVTKDGQPLTLPDQSRVMVTAWNNDAMILHVYTPDDFPYTTELFPTLDIIRQPKGRKYVQASSVADADISMHKDGDKTVIEHLTSTILECHSQTRFLLHNPAHLPKVADGIAHFKYFLERHHGETPLTGISLEMHRLMGEFPQRKPVPTAGPRGDGNLVANNAAAIVSTPGAKYGFTIRNTSIDNFFPYLFYFDPEEYTIELWYGPENSKVQAPLKAKVRDLDGELTVGMGSELGFEFTLPADQKLSSGFLKLFFATEYLEIDWINQTVSPFDPKFEGTPRMKGYREPMKYTPKWDALTVVLTMKQDSE</sequence>
<evidence type="ECO:0000256" key="4">
    <source>
        <dbReference type="SAM" id="MobiDB-lite"/>
    </source>
</evidence>
<keyword evidence="3" id="KW-0788">Thiol protease</keyword>
<evidence type="ECO:0000256" key="2">
    <source>
        <dbReference type="ARBA" id="ARBA00022703"/>
    </source>
</evidence>
<evidence type="ECO:0000313" key="6">
    <source>
        <dbReference type="EMBL" id="KAJ7730015.1"/>
    </source>
</evidence>
<feature type="domain" description="Peptidase C14 caspase" evidence="5">
    <location>
        <begin position="53"/>
        <end position="312"/>
    </location>
</feature>
<evidence type="ECO:0000259" key="5">
    <source>
        <dbReference type="Pfam" id="PF00656"/>
    </source>
</evidence>
<keyword evidence="3" id="KW-0645">Protease</keyword>
<dbReference type="GO" id="GO:0004197">
    <property type="term" value="F:cysteine-type endopeptidase activity"/>
    <property type="evidence" value="ECO:0007669"/>
    <property type="project" value="InterPro"/>
</dbReference>
<feature type="compositionally biased region" description="Basic and acidic residues" evidence="4">
    <location>
        <begin position="24"/>
        <end position="39"/>
    </location>
</feature>
<dbReference type="GO" id="GO:0006915">
    <property type="term" value="P:apoptotic process"/>
    <property type="evidence" value="ECO:0007669"/>
    <property type="project" value="UniProtKB-KW"/>
</dbReference>
<dbReference type="InterPro" id="IPR050452">
    <property type="entry name" value="Metacaspase"/>
</dbReference>
<dbReference type="PANTHER" id="PTHR48104">
    <property type="entry name" value="METACASPASE-4"/>
    <property type="match status" value="1"/>
</dbReference>
<comment type="caution">
    <text evidence="6">The sequence shown here is derived from an EMBL/GenBank/DDBJ whole genome shotgun (WGS) entry which is preliminary data.</text>
</comment>
<gene>
    <name evidence="6" type="ORF">DFH07DRAFT_929945</name>
</gene>
<dbReference type="PANTHER" id="PTHR48104:SF30">
    <property type="entry name" value="METACASPASE-1"/>
    <property type="match status" value="1"/>
</dbReference>
<dbReference type="SUPFAM" id="SSF52129">
    <property type="entry name" value="Caspase-like"/>
    <property type="match status" value="1"/>
</dbReference>
<dbReference type="GO" id="GO:0006508">
    <property type="term" value="P:proteolysis"/>
    <property type="evidence" value="ECO:0007669"/>
    <property type="project" value="InterPro"/>
</dbReference>
<proteinExistence type="inferred from homology"/>
<evidence type="ECO:0000313" key="7">
    <source>
        <dbReference type="Proteomes" id="UP001215280"/>
    </source>
</evidence>
<accession>A0AAD7HY59</accession>
<dbReference type="EMBL" id="JARJLG010000194">
    <property type="protein sequence ID" value="KAJ7730015.1"/>
    <property type="molecule type" value="Genomic_DNA"/>
</dbReference>
<keyword evidence="7" id="KW-1185">Reference proteome</keyword>
<evidence type="ECO:0000256" key="3">
    <source>
        <dbReference type="ARBA" id="ARBA00022807"/>
    </source>
</evidence>
<organism evidence="6 7">
    <name type="scientific">Mycena maculata</name>
    <dbReference type="NCBI Taxonomy" id="230809"/>
    <lineage>
        <taxon>Eukaryota</taxon>
        <taxon>Fungi</taxon>
        <taxon>Dikarya</taxon>
        <taxon>Basidiomycota</taxon>
        <taxon>Agaricomycotina</taxon>
        <taxon>Agaricomycetes</taxon>
        <taxon>Agaricomycetidae</taxon>
        <taxon>Agaricales</taxon>
        <taxon>Marasmiineae</taxon>
        <taxon>Mycenaceae</taxon>
        <taxon>Mycena</taxon>
    </lineage>
</organism>
<dbReference type="InterPro" id="IPR011600">
    <property type="entry name" value="Pept_C14_caspase"/>
</dbReference>